<evidence type="ECO:0000256" key="1">
    <source>
        <dbReference type="SAM" id="MobiDB-lite"/>
    </source>
</evidence>
<dbReference type="SUPFAM" id="SSF54427">
    <property type="entry name" value="NTF2-like"/>
    <property type="match status" value="1"/>
</dbReference>
<keyword evidence="5" id="KW-1185">Reference proteome</keyword>
<evidence type="ECO:0000313" key="5">
    <source>
        <dbReference type="Proteomes" id="UP000267535"/>
    </source>
</evidence>
<dbReference type="RefSeq" id="WP_124925544.1">
    <property type="nucleotide sequence ID" value="NZ_BMOH01000005.1"/>
</dbReference>
<dbReference type="InterPro" id="IPR032710">
    <property type="entry name" value="NTF2-like_dom_sf"/>
</dbReference>
<keyword evidence="2" id="KW-1133">Transmembrane helix</keyword>
<sequence length="300" mass="32854">MRTLLVSFFALVIGLGMLVPEAEAKRFGGGSSFGKSFSTPKRVQPAAPSKQQAAPTGSATNKATQPRRSGFGGLMGGLLAGGLLGALFFGGAFEGFQFMDMLLIGLLIFAAFKIFSAVKRSQAPQYAGHQRQPHQSQGQSQDQAQDQTQQRQQSEQPSYQDFSPAPGAGFSMGTPELKLPEWFNEKAFVEGAQGHFGHLQKAWDLSDWDDIATYTTPELLEILQQERAKQPQNQTTEVVSVMAELANFIDNGDHVVASINFYGWLKEDGAETTEFSEIWHLSRDMSQADSDWKIVGIQQP</sequence>
<protein>
    <submittedName>
        <fullName evidence="4">Tim44 domain-containing protein</fullName>
    </submittedName>
</protein>
<evidence type="ECO:0000259" key="3">
    <source>
        <dbReference type="SMART" id="SM00978"/>
    </source>
</evidence>
<feature type="transmembrane region" description="Helical" evidence="2">
    <location>
        <begin position="70"/>
        <end position="89"/>
    </location>
</feature>
<evidence type="ECO:0000313" key="4">
    <source>
        <dbReference type="EMBL" id="RRD00074.1"/>
    </source>
</evidence>
<organism evidence="4 5">
    <name type="scientific">Amphritea balenae</name>
    <dbReference type="NCBI Taxonomy" id="452629"/>
    <lineage>
        <taxon>Bacteria</taxon>
        <taxon>Pseudomonadati</taxon>
        <taxon>Pseudomonadota</taxon>
        <taxon>Gammaproteobacteria</taxon>
        <taxon>Oceanospirillales</taxon>
        <taxon>Oceanospirillaceae</taxon>
        <taxon>Amphritea</taxon>
    </lineage>
</organism>
<dbReference type="PANTHER" id="PTHR41542:SF1">
    <property type="entry name" value="BLL5807 PROTEIN"/>
    <property type="match status" value="1"/>
</dbReference>
<keyword evidence="2" id="KW-0472">Membrane</keyword>
<keyword evidence="2" id="KW-0812">Transmembrane</keyword>
<feature type="compositionally biased region" description="Low complexity" evidence="1">
    <location>
        <begin position="36"/>
        <end position="55"/>
    </location>
</feature>
<feature type="compositionally biased region" description="Polar residues" evidence="1">
    <location>
        <begin position="57"/>
        <end position="67"/>
    </location>
</feature>
<dbReference type="EMBL" id="RQXV01000003">
    <property type="protein sequence ID" value="RRD00074.1"/>
    <property type="molecule type" value="Genomic_DNA"/>
</dbReference>
<accession>A0A3P1SSB4</accession>
<reference evidence="4 5" key="1">
    <citation type="submission" date="2018-11" db="EMBL/GenBank/DDBJ databases">
        <title>The draft genome sequence of Amphritea balenae JAMM 1525T.</title>
        <authorList>
            <person name="Fang Z."/>
            <person name="Zhang Y."/>
            <person name="Han X."/>
        </authorList>
    </citation>
    <scope>NUCLEOTIDE SEQUENCE [LARGE SCALE GENOMIC DNA]</scope>
    <source>
        <strain evidence="4 5">JAMM 1525</strain>
    </source>
</reference>
<feature type="region of interest" description="Disordered" evidence="1">
    <location>
        <begin position="36"/>
        <end position="68"/>
    </location>
</feature>
<dbReference type="SMART" id="SM00978">
    <property type="entry name" value="Tim44"/>
    <property type="match status" value="1"/>
</dbReference>
<dbReference type="Pfam" id="PF04280">
    <property type="entry name" value="Tim44"/>
    <property type="match status" value="1"/>
</dbReference>
<feature type="compositionally biased region" description="Low complexity" evidence="1">
    <location>
        <begin position="128"/>
        <end position="160"/>
    </location>
</feature>
<dbReference type="Proteomes" id="UP000267535">
    <property type="component" value="Unassembled WGS sequence"/>
</dbReference>
<comment type="caution">
    <text evidence="4">The sequence shown here is derived from an EMBL/GenBank/DDBJ whole genome shotgun (WGS) entry which is preliminary data.</text>
</comment>
<gene>
    <name evidence="4" type="ORF">EHS89_07645</name>
</gene>
<feature type="transmembrane region" description="Helical" evidence="2">
    <location>
        <begin position="101"/>
        <end position="118"/>
    </location>
</feature>
<feature type="domain" description="Tim44-like" evidence="3">
    <location>
        <begin position="170"/>
        <end position="299"/>
    </location>
</feature>
<feature type="region of interest" description="Disordered" evidence="1">
    <location>
        <begin position="125"/>
        <end position="167"/>
    </location>
</feature>
<dbReference type="OrthoDB" id="5298777at2"/>
<evidence type="ECO:0000256" key="2">
    <source>
        <dbReference type="SAM" id="Phobius"/>
    </source>
</evidence>
<dbReference type="AlphaFoldDB" id="A0A3P1SSB4"/>
<proteinExistence type="predicted"/>
<dbReference type="PANTHER" id="PTHR41542">
    <property type="entry name" value="BLL5807 PROTEIN"/>
    <property type="match status" value="1"/>
</dbReference>
<name>A0A3P1SSB4_9GAMM</name>
<dbReference type="InterPro" id="IPR007379">
    <property type="entry name" value="Tim44-like_dom"/>
</dbReference>